<dbReference type="InterPro" id="IPR004320">
    <property type="entry name" value="BPS1_pln"/>
</dbReference>
<dbReference type="AlphaFoldDB" id="A0AAV6IHE3"/>
<dbReference type="GO" id="GO:0048367">
    <property type="term" value="P:shoot system development"/>
    <property type="evidence" value="ECO:0007669"/>
    <property type="project" value="InterPro"/>
</dbReference>
<proteinExistence type="predicted"/>
<dbReference type="Pfam" id="PF03087">
    <property type="entry name" value="BPS1"/>
    <property type="match status" value="2"/>
</dbReference>
<keyword evidence="1" id="KW-0175">Coiled coil</keyword>
<reference evidence="2" key="1">
    <citation type="submission" date="2020-08" db="EMBL/GenBank/DDBJ databases">
        <title>Plant Genome Project.</title>
        <authorList>
            <person name="Zhang R.-G."/>
        </authorList>
    </citation>
    <scope>NUCLEOTIDE SEQUENCE</scope>
    <source>
        <strain evidence="2">WSP0</strain>
        <tissue evidence="2">Leaf</tissue>
    </source>
</reference>
<dbReference type="PANTHER" id="PTHR33070:SF129">
    <property type="entry name" value="DUF241 DOMAIN PROTEIN"/>
    <property type="match status" value="1"/>
</dbReference>
<gene>
    <name evidence="2" type="ORF">RHGRI_032965</name>
</gene>
<dbReference type="PANTHER" id="PTHR33070">
    <property type="entry name" value="OS06G0725500 PROTEIN"/>
    <property type="match status" value="1"/>
</dbReference>
<dbReference type="GO" id="GO:0048364">
    <property type="term" value="P:root development"/>
    <property type="evidence" value="ECO:0007669"/>
    <property type="project" value="InterPro"/>
</dbReference>
<accession>A0AAV6IHE3</accession>
<evidence type="ECO:0000313" key="2">
    <source>
        <dbReference type="EMBL" id="KAG5526877.1"/>
    </source>
</evidence>
<sequence length="490" mass="55678">MDGYLKLLDACAATKEVVSQTKEDVRELHSVVRRKRDSNNFEGFLTSRNKVKKLIRELLKDLKSIRNKDMVPDFDRDHEAVAVFSMLKDVEQFTLGVLESLLFCAVGTKVQKGSGWSLVSKIMLQMSASCQAKDTVINEFEKVDAAVQSLIGGKPMESVDTMKIETVPSQLGELELSIQDVEKVLERLLRQLIKTRLQFERKMDTSPLRSKSGYHSRSASLPCRPHPLIPQVNEYLCRLKASEATSSSLSLQAQRLSVLEELYERLDDSLVLPNTQQVFSQQCHEKWVKEVLDGNLRLLDLCATAKDLSSQTKQDLQGLLLTLRRRRDENELGGYLNSRKAAKKEIQKSLKNMKSIKFKQTILDMHKDHETLAIATLLKDVEVATLAMFESLFSYMSGTKVKSWLSGFSFVLSKSKDEETSTNEFDKVDVELNALKGHKTSRFDGTMQVDGVQNLLQKMELSIQDLEQGLECLFRRLIRTRVSLLNILNH</sequence>
<comment type="caution">
    <text evidence="2">The sequence shown here is derived from an EMBL/GenBank/DDBJ whole genome shotgun (WGS) entry which is preliminary data.</text>
</comment>
<keyword evidence="3" id="KW-1185">Reference proteome</keyword>
<evidence type="ECO:0000256" key="1">
    <source>
        <dbReference type="SAM" id="Coils"/>
    </source>
</evidence>
<name>A0AAV6IHE3_9ERIC</name>
<dbReference type="EMBL" id="JACTNZ010000011">
    <property type="protein sequence ID" value="KAG5526877.1"/>
    <property type="molecule type" value="Genomic_DNA"/>
</dbReference>
<feature type="coiled-coil region" evidence="1">
    <location>
        <begin position="449"/>
        <end position="476"/>
    </location>
</feature>
<organism evidence="2 3">
    <name type="scientific">Rhododendron griersonianum</name>
    <dbReference type="NCBI Taxonomy" id="479676"/>
    <lineage>
        <taxon>Eukaryota</taxon>
        <taxon>Viridiplantae</taxon>
        <taxon>Streptophyta</taxon>
        <taxon>Embryophyta</taxon>
        <taxon>Tracheophyta</taxon>
        <taxon>Spermatophyta</taxon>
        <taxon>Magnoliopsida</taxon>
        <taxon>eudicotyledons</taxon>
        <taxon>Gunneridae</taxon>
        <taxon>Pentapetalae</taxon>
        <taxon>asterids</taxon>
        <taxon>Ericales</taxon>
        <taxon>Ericaceae</taxon>
        <taxon>Ericoideae</taxon>
        <taxon>Rhodoreae</taxon>
        <taxon>Rhododendron</taxon>
    </lineage>
</organism>
<protein>
    <submittedName>
        <fullName evidence="2">Uncharacterized protein</fullName>
    </submittedName>
</protein>
<feature type="coiled-coil region" evidence="1">
    <location>
        <begin position="171"/>
        <end position="198"/>
    </location>
</feature>
<dbReference type="Proteomes" id="UP000823749">
    <property type="component" value="Chromosome 11"/>
</dbReference>
<evidence type="ECO:0000313" key="3">
    <source>
        <dbReference type="Proteomes" id="UP000823749"/>
    </source>
</evidence>